<name>S7W6Q3_SPRLO</name>
<dbReference type="AlphaFoldDB" id="S7W6Q3"/>
<keyword evidence="3" id="KW-1185">Reference proteome</keyword>
<reference evidence="3" key="1">
    <citation type="journal article" date="2013" name="PLoS Genet.">
        <title>The genome of Spraguea lophii and the basis of host-microsporidian interactions.</title>
        <authorList>
            <person name="Campbell S.E."/>
            <person name="Williams T.A."/>
            <person name="Yousuf A."/>
            <person name="Soanes D.M."/>
            <person name="Paszkiewicz K.H."/>
            <person name="Williams B.A.P."/>
        </authorList>
    </citation>
    <scope>NUCLEOTIDE SEQUENCE [LARGE SCALE GENOMIC DNA]</scope>
    <source>
        <strain evidence="3">42_110</strain>
    </source>
</reference>
<sequence>MVEKRIRVPGTEDERKLILQYNNEMDSITKKIETYKTELLQRIDAEKKQSPKMKLYKEKEELESIFKEYMEQRKVLMGERISNNPMYKDIKDSLFSEKKKYNLGSYQEIEEQEKNINKKIITEKLTTQQEKKYSSMLLELKRKKKIFSQIKEKEEEFKKLDGRMKEINAELKVFNEKISEVKDKIMMIKADITKITEKKEKNEKIVEIESIMEKLKAKKNEIWEKKKKVIEEKKVKEEKYFKYKDELNKQLKVEKDKKEIRNKMREFEEQKSKIVEEQNRDNIKKYDRIIESLLSIKKSKELMLGINLIVDMNEIGVEVPSSADEIENKVEEVKIKKIEFGEKVKSREDNYRSEIEKLDGMISSEKKKIESMPVTDIKLLKEEYGIKME</sequence>
<evidence type="ECO:0000313" key="2">
    <source>
        <dbReference type="EMBL" id="EPR78476.1"/>
    </source>
</evidence>
<protein>
    <submittedName>
        <fullName evidence="2">Uncharacterized protein</fullName>
    </submittedName>
</protein>
<evidence type="ECO:0000313" key="3">
    <source>
        <dbReference type="Proteomes" id="UP000014978"/>
    </source>
</evidence>
<dbReference type="Proteomes" id="UP000014978">
    <property type="component" value="Unassembled WGS sequence"/>
</dbReference>
<gene>
    <name evidence="2" type="ORF">SLOPH_1819</name>
</gene>
<evidence type="ECO:0000256" key="1">
    <source>
        <dbReference type="SAM" id="Coils"/>
    </source>
</evidence>
<dbReference type="HOGENOM" id="CLU_710129_0_0_1"/>
<dbReference type="InParanoid" id="S7W6Q3"/>
<dbReference type="STRING" id="1358809.S7W6Q3"/>
<feature type="coiled-coil region" evidence="1">
    <location>
        <begin position="150"/>
        <end position="280"/>
    </location>
</feature>
<dbReference type="VEuPathDB" id="MicrosporidiaDB:SLOPH_1819"/>
<dbReference type="EMBL" id="ATCN01000759">
    <property type="protein sequence ID" value="EPR78476.1"/>
    <property type="molecule type" value="Genomic_DNA"/>
</dbReference>
<organism evidence="2 3">
    <name type="scientific">Spraguea lophii (strain 42_110)</name>
    <name type="common">Microsporidian parasite</name>
    <dbReference type="NCBI Taxonomy" id="1358809"/>
    <lineage>
        <taxon>Eukaryota</taxon>
        <taxon>Fungi</taxon>
        <taxon>Fungi incertae sedis</taxon>
        <taxon>Microsporidia</taxon>
        <taxon>Spragueidae</taxon>
        <taxon>Spraguea</taxon>
    </lineage>
</organism>
<comment type="caution">
    <text evidence="2">The sequence shown here is derived from an EMBL/GenBank/DDBJ whole genome shotgun (WGS) entry which is preliminary data.</text>
</comment>
<accession>S7W6Q3</accession>
<dbReference type="OMA" id="KMPRPVF"/>
<keyword evidence="1" id="KW-0175">Coiled coil</keyword>
<proteinExistence type="predicted"/>
<feature type="coiled-coil region" evidence="1">
    <location>
        <begin position="18"/>
        <end position="79"/>
    </location>
</feature>